<sequence length="127" mass="14185">MPTGRRVPSGGKLGRNTLNAYAAGLLDGEGCIRWNRTPSIEVTNKHYGVLVQMQDRWGGSVRLKDEDIFVWTLCGAKALSYLSCVARYSIIKYPQIAALFAAAASKCKSERQRHINSLRKLKHVYTD</sequence>
<dbReference type="EMBL" id="LR796384">
    <property type="protein sequence ID" value="CAB4140899.1"/>
    <property type="molecule type" value="Genomic_DNA"/>
</dbReference>
<gene>
    <name evidence="1" type="ORF">UFOVP401_10</name>
</gene>
<dbReference type="SUPFAM" id="SSF55608">
    <property type="entry name" value="Homing endonucleases"/>
    <property type="match status" value="1"/>
</dbReference>
<organism evidence="1">
    <name type="scientific">uncultured Caudovirales phage</name>
    <dbReference type="NCBI Taxonomy" id="2100421"/>
    <lineage>
        <taxon>Viruses</taxon>
        <taxon>Duplodnaviria</taxon>
        <taxon>Heunggongvirae</taxon>
        <taxon>Uroviricota</taxon>
        <taxon>Caudoviricetes</taxon>
        <taxon>Peduoviridae</taxon>
        <taxon>Maltschvirus</taxon>
        <taxon>Maltschvirus maltsch</taxon>
    </lineage>
</organism>
<name>A0A6J5MB14_9CAUD</name>
<reference evidence="1" key="1">
    <citation type="submission" date="2020-04" db="EMBL/GenBank/DDBJ databases">
        <authorList>
            <person name="Chiriac C."/>
            <person name="Salcher M."/>
            <person name="Ghai R."/>
            <person name="Kavagutti S V."/>
        </authorList>
    </citation>
    <scope>NUCLEOTIDE SEQUENCE</scope>
</reference>
<proteinExistence type="predicted"/>
<accession>A0A6J5MB14</accession>
<dbReference type="InterPro" id="IPR027434">
    <property type="entry name" value="Homing_endonucl"/>
</dbReference>
<evidence type="ECO:0008006" key="2">
    <source>
        <dbReference type="Google" id="ProtNLM"/>
    </source>
</evidence>
<protein>
    <recommendedName>
        <fullName evidence="2">Homing endonuclease LAGLIDADG domain-containing protein</fullName>
    </recommendedName>
</protein>
<dbReference type="Gene3D" id="3.10.28.10">
    <property type="entry name" value="Homing endonucleases"/>
    <property type="match status" value="1"/>
</dbReference>
<evidence type="ECO:0000313" key="1">
    <source>
        <dbReference type="EMBL" id="CAB4140899.1"/>
    </source>
</evidence>